<evidence type="ECO:0000313" key="2">
    <source>
        <dbReference type="Proteomes" id="UP000181981"/>
    </source>
</evidence>
<evidence type="ECO:0000313" key="1">
    <source>
        <dbReference type="EMBL" id="SES64136.1"/>
    </source>
</evidence>
<dbReference type="EMBL" id="FOHT01000001">
    <property type="protein sequence ID" value="SES64136.1"/>
    <property type="molecule type" value="Genomic_DNA"/>
</dbReference>
<sequence length="58" mass="6194">MVTATPPDIKVAAVTHITLDPPDEQLLFCVAAPKMPINPAATPVIANVWPFCSKFSAF</sequence>
<reference evidence="1 2" key="1">
    <citation type="submission" date="2016-10" db="EMBL/GenBank/DDBJ databases">
        <authorList>
            <person name="de Groot N.N."/>
        </authorList>
    </citation>
    <scope>NUCLEOTIDE SEQUENCE [LARGE SCALE GENOMIC DNA]</scope>
    <source>
        <strain evidence="1 2">DSM 25947</strain>
    </source>
</reference>
<organism evidence="1 2">
    <name type="scientific">Draconibacterium orientale</name>
    <dbReference type="NCBI Taxonomy" id="1168034"/>
    <lineage>
        <taxon>Bacteria</taxon>
        <taxon>Pseudomonadati</taxon>
        <taxon>Bacteroidota</taxon>
        <taxon>Bacteroidia</taxon>
        <taxon>Marinilabiliales</taxon>
        <taxon>Prolixibacteraceae</taxon>
        <taxon>Draconibacterium</taxon>
    </lineage>
</organism>
<dbReference type="Proteomes" id="UP000181981">
    <property type="component" value="Unassembled WGS sequence"/>
</dbReference>
<dbReference type="AlphaFoldDB" id="A0A1H9Y5H6"/>
<proteinExistence type="predicted"/>
<protein>
    <submittedName>
        <fullName evidence="1">Uncharacterized protein</fullName>
    </submittedName>
</protein>
<accession>A0A1H9Y5H6</accession>
<name>A0A1H9Y5H6_9BACT</name>
<gene>
    <name evidence="1" type="ORF">SAMN05444285_10145</name>
</gene>